<keyword evidence="11" id="KW-1185">Reference proteome</keyword>
<keyword evidence="7 10" id="KW-0407">Ion channel</keyword>
<dbReference type="InterPro" id="IPR013099">
    <property type="entry name" value="K_chnl_dom"/>
</dbReference>
<organism evidence="10 11">
    <name type="scientific">Plastoroseomonas hellenica</name>
    <dbReference type="NCBI Taxonomy" id="2687306"/>
    <lineage>
        <taxon>Bacteria</taxon>
        <taxon>Pseudomonadati</taxon>
        <taxon>Pseudomonadota</taxon>
        <taxon>Alphaproteobacteria</taxon>
        <taxon>Acetobacterales</taxon>
        <taxon>Acetobacteraceae</taxon>
        <taxon>Plastoroseomonas</taxon>
    </lineage>
</organism>
<dbReference type="Gene3D" id="1.10.287.70">
    <property type="match status" value="1"/>
</dbReference>
<evidence type="ECO:0000256" key="4">
    <source>
        <dbReference type="ARBA" id="ARBA00022989"/>
    </source>
</evidence>
<comment type="caution">
    <text evidence="10">The sequence shown here is derived from an EMBL/GenBank/DDBJ whole genome shotgun (WGS) entry which is preliminary data.</text>
</comment>
<evidence type="ECO:0000259" key="9">
    <source>
        <dbReference type="Pfam" id="PF07885"/>
    </source>
</evidence>
<evidence type="ECO:0000256" key="8">
    <source>
        <dbReference type="SAM" id="Phobius"/>
    </source>
</evidence>
<evidence type="ECO:0000256" key="6">
    <source>
        <dbReference type="ARBA" id="ARBA00023136"/>
    </source>
</evidence>
<reference evidence="11" key="1">
    <citation type="journal article" date="2021" name="Syst. Appl. Microbiol.">
        <title>Roseomonas hellenica sp. nov., isolated from roots of wild-growing Alkanna tinctoria.</title>
        <authorList>
            <person name="Rat A."/>
            <person name="Naranjo H.D."/>
            <person name="Lebbe L."/>
            <person name="Cnockaert M."/>
            <person name="Krigas N."/>
            <person name="Grigoriadou K."/>
            <person name="Maloupa E."/>
            <person name="Willems A."/>
        </authorList>
    </citation>
    <scope>NUCLEOTIDE SEQUENCE [LARGE SCALE GENOMIC DNA]</scope>
    <source>
        <strain evidence="11">LMG 31523</strain>
    </source>
</reference>
<feature type="transmembrane region" description="Helical" evidence="8">
    <location>
        <begin position="81"/>
        <end position="102"/>
    </location>
</feature>
<feature type="transmembrane region" description="Helical" evidence="8">
    <location>
        <begin position="27"/>
        <end position="45"/>
    </location>
</feature>
<keyword evidence="5" id="KW-0406">Ion transport</keyword>
<feature type="transmembrane region" description="Helical" evidence="8">
    <location>
        <begin position="139"/>
        <end position="158"/>
    </location>
</feature>
<evidence type="ECO:0000256" key="3">
    <source>
        <dbReference type="ARBA" id="ARBA00022692"/>
    </source>
</evidence>
<feature type="transmembrane region" description="Helical" evidence="8">
    <location>
        <begin position="196"/>
        <end position="216"/>
    </location>
</feature>
<evidence type="ECO:0000256" key="7">
    <source>
        <dbReference type="ARBA" id="ARBA00023303"/>
    </source>
</evidence>
<keyword evidence="2" id="KW-0813">Transport</keyword>
<accession>A0ABS5EVP6</accession>
<comment type="subcellular location">
    <subcellularLocation>
        <location evidence="1">Membrane</location>
        <topology evidence="1">Multi-pass membrane protein</topology>
    </subcellularLocation>
</comment>
<keyword evidence="6 8" id="KW-0472">Membrane</keyword>
<protein>
    <submittedName>
        <fullName evidence="10">Potassium channel family protein</fullName>
    </submittedName>
</protein>
<dbReference type="Proteomes" id="UP001196870">
    <property type="component" value="Unassembled WGS sequence"/>
</dbReference>
<sequence length="259" mass="28587">MGGRYEMKVLLQELYQGDTPRARRYRYALLAFDLGTLLFVVGTSFHPRSAVLEAADALIGVALLAEFIARHAASPTPGRDLLHPVTLADAVAILSFLIPVTGEGAGFLRALRTLRVLHGYKTLVRLREDFRAFRRNEEVWLAATNLVVFVFIMSGIVYETQHRTNPLIGHYVDALYFTVTALTTTGFGDITLPGTAGRMLSVAIMIFGVTLFLRLAQTIFRPAKVRFECPACGLRRHESDAVHCKACGTVLHIPDEGEA</sequence>
<dbReference type="Pfam" id="PF07885">
    <property type="entry name" value="Ion_trans_2"/>
    <property type="match status" value="1"/>
</dbReference>
<dbReference type="PANTHER" id="PTHR11537:SF254">
    <property type="entry name" value="POTASSIUM VOLTAGE-GATED CHANNEL PROTEIN SHAB"/>
    <property type="match status" value="1"/>
</dbReference>
<dbReference type="InterPro" id="IPR028325">
    <property type="entry name" value="VG_K_chnl"/>
</dbReference>
<dbReference type="SUPFAM" id="SSF81324">
    <property type="entry name" value="Voltage-gated potassium channels"/>
    <property type="match status" value="1"/>
</dbReference>
<gene>
    <name evidence="10" type="ORF">GXW71_08360</name>
</gene>
<dbReference type="GO" id="GO:0034220">
    <property type="term" value="P:monoatomic ion transmembrane transport"/>
    <property type="evidence" value="ECO:0007669"/>
    <property type="project" value="UniProtKB-KW"/>
</dbReference>
<evidence type="ECO:0000313" key="10">
    <source>
        <dbReference type="EMBL" id="MBR0664367.1"/>
    </source>
</evidence>
<keyword evidence="4 8" id="KW-1133">Transmembrane helix</keyword>
<keyword evidence="3 8" id="KW-0812">Transmembrane</keyword>
<name>A0ABS5EVP6_9PROT</name>
<evidence type="ECO:0000256" key="1">
    <source>
        <dbReference type="ARBA" id="ARBA00004141"/>
    </source>
</evidence>
<evidence type="ECO:0000313" key="11">
    <source>
        <dbReference type="Proteomes" id="UP001196870"/>
    </source>
</evidence>
<dbReference type="EMBL" id="JAAGBB010000008">
    <property type="protein sequence ID" value="MBR0664367.1"/>
    <property type="molecule type" value="Genomic_DNA"/>
</dbReference>
<dbReference type="PANTHER" id="PTHR11537">
    <property type="entry name" value="VOLTAGE-GATED POTASSIUM CHANNEL"/>
    <property type="match status" value="1"/>
</dbReference>
<evidence type="ECO:0000256" key="5">
    <source>
        <dbReference type="ARBA" id="ARBA00023065"/>
    </source>
</evidence>
<proteinExistence type="predicted"/>
<evidence type="ECO:0000256" key="2">
    <source>
        <dbReference type="ARBA" id="ARBA00022448"/>
    </source>
</evidence>
<feature type="domain" description="Potassium channel" evidence="9">
    <location>
        <begin position="147"/>
        <end position="220"/>
    </location>
</feature>